<evidence type="ECO:0000313" key="4">
    <source>
        <dbReference type="EMBL" id="MQY44108.1"/>
    </source>
</evidence>
<protein>
    <submittedName>
        <fullName evidence="4">Chromosome partitioning protein ParB</fullName>
    </submittedName>
</protein>
<keyword evidence="1" id="KW-0175">Coiled coil</keyword>
<feature type="region of interest" description="Disordered" evidence="2">
    <location>
        <begin position="1"/>
        <end position="31"/>
    </location>
</feature>
<feature type="coiled-coil region" evidence="1">
    <location>
        <begin position="79"/>
        <end position="106"/>
    </location>
</feature>
<dbReference type="RefSeq" id="WP_153549005.1">
    <property type="nucleotide sequence ID" value="NZ_WIXK01000011.1"/>
</dbReference>
<dbReference type="Pfam" id="PF02195">
    <property type="entry name" value="ParB_N"/>
    <property type="match status" value="1"/>
</dbReference>
<dbReference type="AlphaFoldDB" id="A0A844AX18"/>
<comment type="caution">
    <text evidence="4">The sequence shown here is derived from an EMBL/GenBank/DDBJ whole genome shotgun (WGS) entry which is preliminary data.</text>
</comment>
<dbReference type="PANTHER" id="PTHR33375">
    <property type="entry name" value="CHROMOSOME-PARTITIONING PROTEIN PARB-RELATED"/>
    <property type="match status" value="1"/>
</dbReference>
<dbReference type="InterPro" id="IPR050336">
    <property type="entry name" value="Chromosome_partition/occlusion"/>
</dbReference>
<gene>
    <name evidence="4" type="ORF">GG681_15795</name>
</gene>
<dbReference type="InterPro" id="IPR036086">
    <property type="entry name" value="ParB/Sulfiredoxin_sf"/>
</dbReference>
<organism evidence="4 5">
    <name type="scientific">Tritonibacter aquimaris</name>
    <dbReference type="NCBI Taxonomy" id="2663379"/>
    <lineage>
        <taxon>Bacteria</taxon>
        <taxon>Pseudomonadati</taxon>
        <taxon>Pseudomonadota</taxon>
        <taxon>Alphaproteobacteria</taxon>
        <taxon>Rhodobacterales</taxon>
        <taxon>Paracoccaceae</taxon>
        <taxon>Tritonibacter</taxon>
    </lineage>
</organism>
<accession>A0A844AX18</accession>
<evidence type="ECO:0000256" key="2">
    <source>
        <dbReference type="SAM" id="MobiDB-lite"/>
    </source>
</evidence>
<dbReference type="GO" id="GO:0007059">
    <property type="term" value="P:chromosome segregation"/>
    <property type="evidence" value="ECO:0007669"/>
    <property type="project" value="TreeGrafter"/>
</dbReference>
<dbReference type="Proteomes" id="UP000436694">
    <property type="component" value="Unassembled WGS sequence"/>
</dbReference>
<sequence length="383" mass="41703">MAKRKRLTPPKADYLTAKPAVPNTGLAAGPSSGPSIGAAPIAKVASEASTHAALEELSGVLENARSKGLMIAELPLAAIDAAHLVRDRLEQNVEEMEALIASLKARGQQTPIEVVSVDPRTGGTTHGLISGWRRLTALRRLYEETSDPKFATVLARVIEPDSAEDAYVAMVEENEIRVNLSHYERARIAVRALHEGVFPNQKQALQGLFANATRARRSKIGTFVTLVEALDDVLLYPTAITERLGLSLVREMELDADFTKALRLELSRTDRPEAAVEIEVLMQVLNAAQQEDQSLNKPVEPDSAREETPAAPDVPAAPPRSQPRPRVRSTSAQMAPGERLIVNAGPGLRLGFTPDEKKIELMGTAVTDQLLEDLQDWLRHRQG</sequence>
<feature type="region of interest" description="Disordered" evidence="2">
    <location>
        <begin position="289"/>
        <end position="347"/>
    </location>
</feature>
<dbReference type="PANTHER" id="PTHR33375:SF1">
    <property type="entry name" value="CHROMOSOME-PARTITIONING PROTEIN PARB-RELATED"/>
    <property type="match status" value="1"/>
</dbReference>
<feature type="compositionally biased region" description="Basic and acidic residues" evidence="2">
    <location>
        <begin position="299"/>
        <end position="308"/>
    </location>
</feature>
<proteinExistence type="predicted"/>
<evidence type="ECO:0000313" key="5">
    <source>
        <dbReference type="Proteomes" id="UP000436694"/>
    </source>
</evidence>
<reference evidence="4 5" key="1">
    <citation type="submission" date="2019-10" db="EMBL/GenBank/DDBJ databases">
        <title>Epibacterium sp. nov., isolated from seawater.</title>
        <authorList>
            <person name="Zhang X."/>
            <person name="Li N."/>
        </authorList>
    </citation>
    <scope>NUCLEOTIDE SEQUENCE [LARGE SCALE GENOMIC DNA]</scope>
    <source>
        <strain evidence="4 5">SM1969</strain>
    </source>
</reference>
<name>A0A844AX18_9RHOB</name>
<feature type="domain" description="ParB-like N-terminal" evidence="3">
    <location>
        <begin position="72"/>
        <end position="175"/>
    </location>
</feature>
<dbReference type="SUPFAM" id="SSF110849">
    <property type="entry name" value="ParB/Sulfiredoxin"/>
    <property type="match status" value="1"/>
</dbReference>
<keyword evidence="5" id="KW-1185">Reference proteome</keyword>
<dbReference type="Gene3D" id="3.90.1530.30">
    <property type="match status" value="1"/>
</dbReference>
<dbReference type="SMART" id="SM00470">
    <property type="entry name" value="ParB"/>
    <property type="match status" value="1"/>
</dbReference>
<dbReference type="InterPro" id="IPR003115">
    <property type="entry name" value="ParB_N"/>
</dbReference>
<evidence type="ECO:0000259" key="3">
    <source>
        <dbReference type="SMART" id="SM00470"/>
    </source>
</evidence>
<evidence type="ECO:0000256" key="1">
    <source>
        <dbReference type="SAM" id="Coils"/>
    </source>
</evidence>
<dbReference type="EMBL" id="WIXK01000011">
    <property type="protein sequence ID" value="MQY44108.1"/>
    <property type="molecule type" value="Genomic_DNA"/>
</dbReference>
<dbReference type="GO" id="GO:0005694">
    <property type="term" value="C:chromosome"/>
    <property type="evidence" value="ECO:0007669"/>
    <property type="project" value="TreeGrafter"/>
</dbReference>